<accession>A0ABP8ML33</accession>
<comment type="caution">
    <text evidence="2">The sequence shown here is derived from an EMBL/GenBank/DDBJ whole genome shotgun (WGS) entry which is preliminary data.</text>
</comment>
<evidence type="ECO:0008006" key="4">
    <source>
        <dbReference type="Google" id="ProtNLM"/>
    </source>
</evidence>
<dbReference type="EMBL" id="BAABEZ010000004">
    <property type="protein sequence ID" value="GAA4451200.1"/>
    <property type="molecule type" value="Genomic_DNA"/>
</dbReference>
<evidence type="ECO:0000256" key="1">
    <source>
        <dbReference type="SAM" id="MobiDB-lite"/>
    </source>
</evidence>
<evidence type="ECO:0000313" key="2">
    <source>
        <dbReference type="EMBL" id="GAA4451200.1"/>
    </source>
</evidence>
<dbReference type="PROSITE" id="PS51257">
    <property type="entry name" value="PROKAR_LIPOPROTEIN"/>
    <property type="match status" value="1"/>
</dbReference>
<organism evidence="2 3">
    <name type="scientific">Rurimicrobium arvi</name>
    <dbReference type="NCBI Taxonomy" id="2049916"/>
    <lineage>
        <taxon>Bacteria</taxon>
        <taxon>Pseudomonadati</taxon>
        <taxon>Bacteroidota</taxon>
        <taxon>Chitinophagia</taxon>
        <taxon>Chitinophagales</taxon>
        <taxon>Chitinophagaceae</taxon>
        <taxon>Rurimicrobium</taxon>
    </lineage>
</organism>
<gene>
    <name evidence="2" type="ORF">GCM10023092_08450</name>
</gene>
<evidence type="ECO:0000313" key="3">
    <source>
        <dbReference type="Proteomes" id="UP001501410"/>
    </source>
</evidence>
<feature type="region of interest" description="Disordered" evidence="1">
    <location>
        <begin position="24"/>
        <end position="43"/>
    </location>
</feature>
<sequence length="250" mass="25990">MNKSIFTLAFIGVCALASCKKDDAKTTTPTPTPTPSSAAATPSYGTGDGAVVALITRTTVSNPVLGEYDQDLGTGVAVFGNLSTGTYVDAGAVTLNGKSLTKQTNNAYVYTPGVTDITGIDFSSSINWNVTTPSFTYDAMSSGRGMPEAGGFTTAYSSIDGSAAFTLAIKSVYNADSVYFQINGPSKSILKRMGGTAVSVTFTADEMKSLGKSQGCSVTVAPWNHQEKTLGGKMIHVINELALSRVLEIK</sequence>
<reference evidence="3" key="1">
    <citation type="journal article" date="2019" name="Int. J. Syst. Evol. Microbiol.">
        <title>The Global Catalogue of Microorganisms (GCM) 10K type strain sequencing project: providing services to taxonomists for standard genome sequencing and annotation.</title>
        <authorList>
            <consortium name="The Broad Institute Genomics Platform"/>
            <consortium name="The Broad Institute Genome Sequencing Center for Infectious Disease"/>
            <person name="Wu L."/>
            <person name="Ma J."/>
        </authorList>
    </citation>
    <scope>NUCLEOTIDE SEQUENCE [LARGE SCALE GENOMIC DNA]</scope>
    <source>
        <strain evidence="3">JCM 31921</strain>
    </source>
</reference>
<proteinExistence type="predicted"/>
<protein>
    <recommendedName>
        <fullName evidence="4">Lipoprotein</fullName>
    </recommendedName>
</protein>
<keyword evidence="3" id="KW-1185">Reference proteome</keyword>
<dbReference type="RefSeq" id="WP_344823012.1">
    <property type="nucleotide sequence ID" value="NZ_BAABEZ010000004.1"/>
</dbReference>
<dbReference type="Proteomes" id="UP001501410">
    <property type="component" value="Unassembled WGS sequence"/>
</dbReference>
<name>A0ABP8ML33_9BACT</name>